<sequence>MIESEPGSSRSPSRDKFWVPHNLQRQASVENFDESSDDNSIHGSVVSSRATPPPSTSSPYPTTSSAAGPGAAGVASTSASSGAGVGAGPSLSPSLLATSPQPQSDHQPCIGTDRHIILTPAPPRPKVSSMHTKLDYRKIDTSLYQKPQKSLSEPEEYRGSVHLTIFYDPTSGNLSVRLIEAQDLQARDFSGTADPYAKIRLLPDKGNVWQTRIHRKTLNPFFDEDFVFDVKPTTIARRTLEIIIYDFDAYSRHLAIGGMKIPLAQIDLAEKIDFWKKLTPCAEPDAKVDLGELRVSLAYLPGAERLNVNIIEARNLRVVDLTRSSSDPYVRVQITGAEMKDKRKKKTSVQRNTVCPVFNELLHFSMNRETLSKCKVEFTVHHDGLLGTSELGRAVIVPEHEKYIFNDISSTTDTSRWLALSD</sequence>
<dbReference type="AlphaFoldDB" id="A0A9P0ACY5"/>
<keyword evidence="5" id="KW-1185">Reference proteome</keyword>
<dbReference type="GO" id="GO:0005544">
    <property type="term" value="F:calcium-dependent phospholipid binding"/>
    <property type="evidence" value="ECO:0007669"/>
    <property type="project" value="TreeGrafter"/>
</dbReference>
<evidence type="ECO:0000259" key="3">
    <source>
        <dbReference type="PROSITE" id="PS50004"/>
    </source>
</evidence>
<dbReference type="SMART" id="SM00239">
    <property type="entry name" value="C2"/>
    <property type="match status" value="2"/>
</dbReference>
<feature type="region of interest" description="Disordered" evidence="2">
    <location>
        <begin position="1"/>
        <end position="110"/>
    </location>
</feature>
<dbReference type="Gene3D" id="2.60.40.150">
    <property type="entry name" value="C2 domain"/>
    <property type="match status" value="2"/>
</dbReference>
<evidence type="ECO:0000313" key="5">
    <source>
        <dbReference type="Proteomes" id="UP001152759"/>
    </source>
</evidence>
<reference evidence="4" key="1">
    <citation type="submission" date="2021-12" db="EMBL/GenBank/DDBJ databases">
        <authorList>
            <person name="King R."/>
        </authorList>
    </citation>
    <scope>NUCLEOTIDE SEQUENCE</scope>
</reference>
<evidence type="ECO:0000256" key="1">
    <source>
        <dbReference type="ARBA" id="ARBA00022737"/>
    </source>
</evidence>
<feature type="domain" description="C2" evidence="3">
    <location>
        <begin position="157"/>
        <end position="276"/>
    </location>
</feature>
<dbReference type="GO" id="GO:0001786">
    <property type="term" value="F:phosphatidylserine binding"/>
    <property type="evidence" value="ECO:0007669"/>
    <property type="project" value="TreeGrafter"/>
</dbReference>
<dbReference type="GO" id="GO:0030672">
    <property type="term" value="C:synaptic vesicle membrane"/>
    <property type="evidence" value="ECO:0007669"/>
    <property type="project" value="TreeGrafter"/>
</dbReference>
<dbReference type="GO" id="GO:0005509">
    <property type="term" value="F:calcium ion binding"/>
    <property type="evidence" value="ECO:0007669"/>
    <property type="project" value="TreeGrafter"/>
</dbReference>
<protein>
    <recommendedName>
        <fullName evidence="3">C2 domain-containing protein</fullName>
    </recommendedName>
</protein>
<keyword evidence="1" id="KW-0677">Repeat</keyword>
<dbReference type="EMBL" id="OU963866">
    <property type="protein sequence ID" value="CAH0390010.1"/>
    <property type="molecule type" value="Genomic_DNA"/>
</dbReference>
<dbReference type="GO" id="GO:0030424">
    <property type="term" value="C:axon"/>
    <property type="evidence" value="ECO:0007669"/>
    <property type="project" value="TreeGrafter"/>
</dbReference>
<gene>
    <name evidence="4" type="ORF">BEMITA_LOCUS8779</name>
</gene>
<evidence type="ECO:0000256" key="2">
    <source>
        <dbReference type="SAM" id="MobiDB-lite"/>
    </source>
</evidence>
<dbReference type="PANTHER" id="PTHR10024">
    <property type="entry name" value="SYNAPTOTAGMIN"/>
    <property type="match status" value="1"/>
</dbReference>
<name>A0A9P0ACY5_BEMTA</name>
<dbReference type="GO" id="GO:0048488">
    <property type="term" value="P:synaptic vesicle endocytosis"/>
    <property type="evidence" value="ECO:0007669"/>
    <property type="project" value="TreeGrafter"/>
</dbReference>
<dbReference type="Proteomes" id="UP001152759">
    <property type="component" value="Chromosome 5"/>
</dbReference>
<dbReference type="PRINTS" id="PR00360">
    <property type="entry name" value="C2DOMAIN"/>
</dbReference>
<feature type="domain" description="C2" evidence="3">
    <location>
        <begin position="289"/>
        <end position="418"/>
    </location>
</feature>
<dbReference type="GO" id="GO:0031045">
    <property type="term" value="C:dense core granule"/>
    <property type="evidence" value="ECO:0007669"/>
    <property type="project" value="TreeGrafter"/>
</dbReference>
<feature type="compositionally biased region" description="Low complexity" evidence="2">
    <location>
        <begin position="1"/>
        <end position="11"/>
    </location>
</feature>
<dbReference type="GO" id="GO:0005886">
    <property type="term" value="C:plasma membrane"/>
    <property type="evidence" value="ECO:0007669"/>
    <property type="project" value="TreeGrafter"/>
</dbReference>
<dbReference type="Pfam" id="PF00168">
    <property type="entry name" value="C2"/>
    <property type="match status" value="2"/>
</dbReference>
<dbReference type="GO" id="GO:0030276">
    <property type="term" value="F:clathrin binding"/>
    <property type="evidence" value="ECO:0007669"/>
    <property type="project" value="TreeGrafter"/>
</dbReference>
<dbReference type="GO" id="GO:0000149">
    <property type="term" value="F:SNARE binding"/>
    <property type="evidence" value="ECO:0007669"/>
    <property type="project" value="TreeGrafter"/>
</dbReference>
<dbReference type="PRINTS" id="PR00399">
    <property type="entry name" value="SYNAPTOTAGMN"/>
</dbReference>
<proteinExistence type="predicted"/>
<dbReference type="PROSITE" id="PS50004">
    <property type="entry name" value="C2"/>
    <property type="match status" value="2"/>
</dbReference>
<accession>A0A9P0ACY5</accession>
<organism evidence="4 5">
    <name type="scientific">Bemisia tabaci</name>
    <name type="common">Sweetpotato whitefly</name>
    <name type="synonym">Aleurodes tabaci</name>
    <dbReference type="NCBI Taxonomy" id="7038"/>
    <lineage>
        <taxon>Eukaryota</taxon>
        <taxon>Metazoa</taxon>
        <taxon>Ecdysozoa</taxon>
        <taxon>Arthropoda</taxon>
        <taxon>Hexapoda</taxon>
        <taxon>Insecta</taxon>
        <taxon>Pterygota</taxon>
        <taxon>Neoptera</taxon>
        <taxon>Paraneoptera</taxon>
        <taxon>Hemiptera</taxon>
        <taxon>Sternorrhyncha</taxon>
        <taxon>Aleyrodoidea</taxon>
        <taxon>Aleyrodidae</taxon>
        <taxon>Aleyrodinae</taxon>
        <taxon>Bemisia</taxon>
    </lineage>
</organism>
<dbReference type="InterPro" id="IPR000008">
    <property type="entry name" value="C2_dom"/>
</dbReference>
<evidence type="ECO:0000313" key="4">
    <source>
        <dbReference type="EMBL" id="CAH0390010.1"/>
    </source>
</evidence>
<dbReference type="CDD" id="cd00276">
    <property type="entry name" value="C2B_Synaptotagmin"/>
    <property type="match status" value="1"/>
</dbReference>
<dbReference type="InterPro" id="IPR001565">
    <property type="entry name" value="Synaptotagmin"/>
</dbReference>
<dbReference type="PANTHER" id="PTHR10024:SF373">
    <property type="entry name" value="MIP05618P"/>
    <property type="match status" value="1"/>
</dbReference>
<feature type="compositionally biased region" description="Low complexity" evidence="2">
    <location>
        <begin position="57"/>
        <end position="100"/>
    </location>
</feature>
<dbReference type="InterPro" id="IPR035892">
    <property type="entry name" value="C2_domain_sf"/>
</dbReference>
<dbReference type="SUPFAM" id="SSF49562">
    <property type="entry name" value="C2 domain (Calcium/lipid-binding domain, CaLB)"/>
    <property type="match status" value="2"/>
</dbReference>
<dbReference type="GO" id="GO:0048791">
    <property type="term" value="P:calcium ion-regulated exocytosis of neurotransmitter"/>
    <property type="evidence" value="ECO:0007669"/>
    <property type="project" value="TreeGrafter"/>
</dbReference>